<dbReference type="OrthoDB" id="9908078at2"/>
<protein>
    <submittedName>
        <fullName evidence="1">Uncharacterized protein</fullName>
    </submittedName>
</protein>
<evidence type="ECO:0000313" key="1">
    <source>
        <dbReference type="EMBL" id="ONU92842.1"/>
    </source>
</evidence>
<accession>A0A1V2Y2F2</accession>
<dbReference type="AlphaFoldDB" id="A0A1V2Y2F2"/>
<dbReference type="EMBL" id="MUTJ01000011">
    <property type="protein sequence ID" value="ONU92842.1"/>
    <property type="molecule type" value="Genomic_DNA"/>
</dbReference>
<organism evidence="1 2">
    <name type="scientific">Burkholderia cenocepacia</name>
    <dbReference type="NCBI Taxonomy" id="95486"/>
    <lineage>
        <taxon>Bacteria</taxon>
        <taxon>Pseudomonadati</taxon>
        <taxon>Pseudomonadota</taxon>
        <taxon>Betaproteobacteria</taxon>
        <taxon>Burkholderiales</taxon>
        <taxon>Burkholderiaceae</taxon>
        <taxon>Burkholderia</taxon>
        <taxon>Burkholderia cepacia complex</taxon>
    </lineage>
</organism>
<comment type="caution">
    <text evidence="1">The sequence shown here is derived from an EMBL/GenBank/DDBJ whole genome shotgun (WGS) entry which is preliminary data.</text>
</comment>
<reference evidence="1 2" key="1">
    <citation type="submission" date="2016-08" db="EMBL/GenBank/DDBJ databases">
        <authorList>
            <person name="Seilhamer J.J."/>
        </authorList>
    </citation>
    <scope>NUCLEOTIDE SEQUENCE [LARGE SCALE GENOMIC DNA]</scope>
    <source>
        <strain evidence="1 2">VC14762</strain>
    </source>
</reference>
<evidence type="ECO:0000313" key="2">
    <source>
        <dbReference type="Proteomes" id="UP000188543"/>
    </source>
</evidence>
<sequence length="88" mass="10703">MARDSRHCRESRRAVQVRAALMWPRRPDPIRRDLGRPGRRRPVLVGRPVQFGQKRLRPYLSVYRRRPKYWCDRTRVTRRLPCANCDFT</sequence>
<gene>
    <name evidence="1" type="ORF">A8E72_01545</name>
</gene>
<proteinExistence type="predicted"/>
<dbReference type="Proteomes" id="UP000188543">
    <property type="component" value="Unassembled WGS sequence"/>
</dbReference>
<name>A0A1V2Y2F2_9BURK</name>